<evidence type="ECO:0000313" key="8">
    <source>
        <dbReference type="EMBL" id="WZB88085.1"/>
    </source>
</evidence>
<evidence type="ECO:0000256" key="4">
    <source>
        <dbReference type="ARBA" id="ARBA00022691"/>
    </source>
</evidence>
<dbReference type="RefSeq" id="WP_353930994.1">
    <property type="nucleotide sequence ID" value="NZ_CP150886.1"/>
</dbReference>
<dbReference type="PRINTS" id="PR00105">
    <property type="entry name" value="C5METTRFRASE"/>
</dbReference>
<dbReference type="PANTHER" id="PTHR10629:SF52">
    <property type="entry name" value="DNA (CYTOSINE-5)-METHYLTRANSFERASE 1"/>
    <property type="match status" value="1"/>
</dbReference>
<evidence type="ECO:0000256" key="5">
    <source>
        <dbReference type="ARBA" id="ARBA00022747"/>
    </source>
</evidence>
<organism evidence="8 9">
    <name type="scientific">Okeanomitos corallinicola TIOX110</name>
    <dbReference type="NCBI Taxonomy" id="3133117"/>
    <lineage>
        <taxon>Bacteria</taxon>
        <taxon>Bacillati</taxon>
        <taxon>Cyanobacteriota</taxon>
        <taxon>Cyanophyceae</taxon>
        <taxon>Nostocales</taxon>
        <taxon>Aphanizomenonaceae</taxon>
        <taxon>Okeanomitos</taxon>
    </lineage>
</organism>
<dbReference type="GO" id="GO:0032259">
    <property type="term" value="P:methylation"/>
    <property type="evidence" value="ECO:0007669"/>
    <property type="project" value="UniProtKB-KW"/>
</dbReference>
<dbReference type="NCBIfam" id="TIGR00675">
    <property type="entry name" value="dcm"/>
    <property type="match status" value="1"/>
</dbReference>
<keyword evidence="9" id="KW-1185">Reference proteome</keyword>
<dbReference type="InterPro" id="IPR050390">
    <property type="entry name" value="C5-Methyltransferase"/>
</dbReference>
<sequence length="374" mass="43276">MMQHPIIFSFFSGSGFLDLGFENTGYKIAYINEIFPPFMSAYRYSREILKLPEPEYGYHQGEDADVSKLTQGNAAQKLNEFIKDARKNNIIGFIGGPPCPDFSIGGKNKGYLGENGQLSSAYIELICQNLPDLFLFENVKGLWRTKKHRLFYECLKRQLQEIGYILTERLINAIEYGVPQDRDRIILIGFKNNFLQDIGIKNDFIFPWEKYIRYPQNQVFAYPWIKNEPFKENSFTYCPENIPQELTVEYWFLKNNVLHHPNSKHYFQPRSGINKMAIIDEGDDSRKSFKRLHRWRYSPTACYGNNEVHLHPYKIRRISVAEALAIQSLPANFSLPENMSLTNMFKTVGNGVPYLAAQALAESVIDFLGVETIL</sequence>
<evidence type="ECO:0000256" key="6">
    <source>
        <dbReference type="PROSITE-ProRule" id="PRU01016"/>
    </source>
</evidence>
<proteinExistence type="inferred from homology"/>
<feature type="active site" evidence="6">
    <location>
        <position position="99"/>
    </location>
</feature>
<dbReference type="Proteomes" id="UP001483337">
    <property type="component" value="Chromosome"/>
</dbReference>
<reference evidence="8 9" key="1">
    <citation type="submission" date="2024-04" db="EMBL/GenBank/DDBJ databases">
        <title>Okeanomitos corallinicola gen. &amp; sp. nov. (Nostocales, Cyanobacteria), a new toxic marine heterocyst-forming cyanobacterium from a coral reef.</title>
        <authorList>
            <person name="Li H."/>
            <person name="Li R."/>
            <person name="Kang J."/>
            <person name="Hii K.S."/>
            <person name="Mohamed H.F."/>
            <person name="Xu X."/>
            <person name="Luo Z."/>
        </authorList>
    </citation>
    <scope>NUCLEOTIDE SEQUENCE [LARGE SCALE GENOMIC DNA]</scope>
    <source>
        <strain evidence="8 9">TIOX110</strain>
    </source>
</reference>
<dbReference type="EMBL" id="CP150886">
    <property type="protein sequence ID" value="WZB88085.1"/>
    <property type="molecule type" value="Genomic_DNA"/>
</dbReference>
<dbReference type="GO" id="GO:0003886">
    <property type="term" value="F:DNA (cytosine-5-)-methyltransferase activity"/>
    <property type="evidence" value="ECO:0007669"/>
    <property type="project" value="UniProtKB-EC"/>
</dbReference>
<evidence type="ECO:0000313" key="9">
    <source>
        <dbReference type="Proteomes" id="UP001483337"/>
    </source>
</evidence>
<accession>A0ABZ2UTB1</accession>
<evidence type="ECO:0000256" key="7">
    <source>
        <dbReference type="RuleBase" id="RU000416"/>
    </source>
</evidence>
<dbReference type="Gene3D" id="3.90.120.10">
    <property type="entry name" value="DNA Methylase, subunit A, domain 2"/>
    <property type="match status" value="1"/>
</dbReference>
<dbReference type="PROSITE" id="PS51679">
    <property type="entry name" value="SAM_MT_C5"/>
    <property type="match status" value="1"/>
</dbReference>
<dbReference type="Pfam" id="PF00145">
    <property type="entry name" value="DNA_methylase"/>
    <property type="match status" value="1"/>
</dbReference>
<dbReference type="Gene3D" id="3.40.50.150">
    <property type="entry name" value="Vaccinia Virus protein VP39"/>
    <property type="match status" value="1"/>
</dbReference>
<dbReference type="EC" id="2.1.1.37" evidence="1"/>
<dbReference type="PANTHER" id="PTHR10629">
    <property type="entry name" value="CYTOSINE-SPECIFIC METHYLTRANSFERASE"/>
    <property type="match status" value="1"/>
</dbReference>
<keyword evidence="5" id="KW-0680">Restriction system</keyword>
<dbReference type="InterPro" id="IPR001525">
    <property type="entry name" value="C5_MeTfrase"/>
</dbReference>
<dbReference type="SUPFAM" id="SSF53335">
    <property type="entry name" value="S-adenosyl-L-methionine-dependent methyltransferases"/>
    <property type="match status" value="1"/>
</dbReference>
<keyword evidence="4 6" id="KW-0949">S-adenosyl-L-methionine</keyword>
<name>A0ABZ2UTB1_9CYAN</name>
<evidence type="ECO:0000256" key="2">
    <source>
        <dbReference type="ARBA" id="ARBA00022603"/>
    </source>
</evidence>
<comment type="similarity">
    <text evidence="6 7">Belongs to the class I-like SAM-binding methyltransferase superfamily. C5-methyltransferase family.</text>
</comment>
<gene>
    <name evidence="8" type="ORF">WJM97_22500</name>
</gene>
<protein>
    <recommendedName>
        <fullName evidence="1">DNA (cytosine-5-)-methyltransferase</fullName>
        <ecNumber evidence="1">2.1.1.37</ecNumber>
    </recommendedName>
</protein>
<evidence type="ECO:0000256" key="1">
    <source>
        <dbReference type="ARBA" id="ARBA00011975"/>
    </source>
</evidence>
<evidence type="ECO:0000256" key="3">
    <source>
        <dbReference type="ARBA" id="ARBA00022679"/>
    </source>
</evidence>
<keyword evidence="2 6" id="KW-0489">Methyltransferase</keyword>
<dbReference type="InterPro" id="IPR029063">
    <property type="entry name" value="SAM-dependent_MTases_sf"/>
</dbReference>
<keyword evidence="3 6" id="KW-0808">Transferase</keyword>